<organism evidence="2 3">
    <name type="scientific">Flaviaesturariibacter aridisoli</name>
    <dbReference type="NCBI Taxonomy" id="2545761"/>
    <lineage>
        <taxon>Bacteria</taxon>
        <taxon>Pseudomonadati</taxon>
        <taxon>Bacteroidota</taxon>
        <taxon>Chitinophagia</taxon>
        <taxon>Chitinophagales</taxon>
        <taxon>Chitinophagaceae</taxon>
        <taxon>Flaviaestuariibacter</taxon>
    </lineage>
</organism>
<comment type="caution">
    <text evidence="2">The sequence shown here is derived from an EMBL/GenBank/DDBJ whole genome shotgun (WGS) entry which is preliminary data.</text>
</comment>
<reference evidence="2 3" key="1">
    <citation type="submission" date="2019-03" db="EMBL/GenBank/DDBJ databases">
        <authorList>
            <person name="Kim M.K.M."/>
        </authorList>
    </citation>
    <scope>NUCLEOTIDE SEQUENCE [LARGE SCALE GENOMIC DNA]</scope>
    <source>
        <strain evidence="2 3">17J68-15</strain>
    </source>
</reference>
<evidence type="ECO:0000256" key="1">
    <source>
        <dbReference type="SAM" id="Phobius"/>
    </source>
</evidence>
<feature type="transmembrane region" description="Helical" evidence="1">
    <location>
        <begin position="21"/>
        <end position="40"/>
    </location>
</feature>
<gene>
    <name evidence="2" type="ORF">E0486_17985</name>
</gene>
<dbReference type="EMBL" id="SKFH01000057">
    <property type="protein sequence ID" value="TCZ64707.1"/>
    <property type="molecule type" value="Genomic_DNA"/>
</dbReference>
<dbReference type="Proteomes" id="UP000295164">
    <property type="component" value="Unassembled WGS sequence"/>
</dbReference>
<proteinExistence type="predicted"/>
<protein>
    <submittedName>
        <fullName evidence="2">Uncharacterized protein</fullName>
    </submittedName>
</protein>
<feature type="transmembrane region" description="Helical" evidence="1">
    <location>
        <begin position="52"/>
        <end position="69"/>
    </location>
</feature>
<dbReference type="OrthoDB" id="671979at2"/>
<keyword evidence="3" id="KW-1185">Reference proteome</keyword>
<keyword evidence="1" id="KW-1133">Transmembrane helix</keyword>
<sequence length="159" mass="18067">MTNRYTKNLQPEGAFTVGEERGLSVALAVVFAGMFLYAVADIFRNPDAGINNRLLLLAVIPAFIFFRKIRSKLVIMKIDAAGFSYYGRRLFTWPQFVSAKVVEEGGTSRFSDNFKLHLKYYREDGNLYHRKLPLSNTQNKAEEEIIAAIRFYSGLGQTP</sequence>
<keyword evidence="1" id="KW-0472">Membrane</keyword>
<dbReference type="RefSeq" id="WP_131854364.1">
    <property type="nucleotide sequence ID" value="NZ_SKFH01000057.1"/>
</dbReference>
<name>A0A4R4DVQ4_9BACT</name>
<evidence type="ECO:0000313" key="3">
    <source>
        <dbReference type="Proteomes" id="UP000295164"/>
    </source>
</evidence>
<evidence type="ECO:0000313" key="2">
    <source>
        <dbReference type="EMBL" id="TCZ64707.1"/>
    </source>
</evidence>
<dbReference type="AlphaFoldDB" id="A0A4R4DVQ4"/>
<accession>A0A4R4DVQ4</accession>
<keyword evidence="1" id="KW-0812">Transmembrane</keyword>